<gene>
    <name evidence="2" type="ORF">RB636_39445</name>
</gene>
<evidence type="ECO:0000313" key="3">
    <source>
        <dbReference type="Proteomes" id="UP001348265"/>
    </source>
</evidence>
<accession>A0ABU7X766</accession>
<evidence type="ECO:0000313" key="2">
    <source>
        <dbReference type="EMBL" id="MEF3119239.1"/>
    </source>
</evidence>
<dbReference type="Proteomes" id="UP001348265">
    <property type="component" value="Unassembled WGS sequence"/>
</dbReference>
<proteinExistence type="predicted"/>
<protein>
    <submittedName>
        <fullName evidence="2">Uncharacterized protein</fullName>
    </submittedName>
</protein>
<keyword evidence="3" id="KW-1185">Reference proteome</keyword>
<reference evidence="2 3" key="1">
    <citation type="submission" date="2023-08" db="EMBL/GenBank/DDBJ databases">
        <authorList>
            <person name="Sharma P."/>
            <person name="Verma V."/>
            <person name="Mohan M.K."/>
            <person name="Dubey A.K."/>
        </authorList>
    </citation>
    <scope>NUCLEOTIDE SEQUENCE [LARGE SCALE GENOMIC DNA]</scope>
    <source>
        <strain evidence="2 3">ADP4</strain>
    </source>
</reference>
<organism evidence="2 3">
    <name type="scientific">Streptomyces chrestomyceticus</name>
    <dbReference type="NCBI Taxonomy" id="68185"/>
    <lineage>
        <taxon>Bacteria</taxon>
        <taxon>Bacillati</taxon>
        <taxon>Actinomycetota</taxon>
        <taxon>Actinomycetes</taxon>
        <taxon>Kitasatosporales</taxon>
        <taxon>Streptomycetaceae</taxon>
        <taxon>Streptomyces</taxon>
    </lineage>
</organism>
<comment type="caution">
    <text evidence="2">The sequence shown here is derived from an EMBL/GenBank/DDBJ whole genome shotgun (WGS) entry which is preliminary data.</text>
</comment>
<feature type="region of interest" description="Disordered" evidence="1">
    <location>
        <begin position="1"/>
        <end position="20"/>
    </location>
</feature>
<sequence>MNCPTALAATEDRRRSTGESHQALHALLGDHDQPLTIPSARHAEQARLETSVFLNVCKLGGLARHPLGIVRLRPEEDQLILQLLDEPYIIRYWVDSLLPRTVADSGDPRDRVCGVAGLRYRREGSALVLYCPGTPARIALTGFNPRWWERIADLLKEDYQLLQEQPDWTPDERAAHTATVASAYEPEQLFSPLLRRIRATAGPGPINSTDAWRNGGAAFRLEVTDGPPCPDLVRLLGDGPTGLGWQVEHKMCTCRCDHIRGGCHIDFRDPATGLEVQYSNGKWGRTTDDRHALDELNETAFA</sequence>
<evidence type="ECO:0000256" key="1">
    <source>
        <dbReference type="SAM" id="MobiDB-lite"/>
    </source>
</evidence>
<dbReference type="EMBL" id="JAVFKM010000040">
    <property type="protein sequence ID" value="MEF3119239.1"/>
    <property type="molecule type" value="Genomic_DNA"/>
</dbReference>
<dbReference type="RefSeq" id="WP_331790055.1">
    <property type="nucleotide sequence ID" value="NZ_JAVFKM010000040.1"/>
</dbReference>
<name>A0ABU7X766_9ACTN</name>